<evidence type="ECO:0000313" key="3">
    <source>
        <dbReference type="Proteomes" id="UP000792457"/>
    </source>
</evidence>
<protein>
    <recommendedName>
        <fullName evidence="1">AMMECR1 domain-containing protein</fullName>
    </recommendedName>
</protein>
<dbReference type="Proteomes" id="UP000792457">
    <property type="component" value="Unassembled WGS sequence"/>
</dbReference>
<name>A0A8K0KDC7_LADFU</name>
<feature type="domain" description="AMMECR1" evidence="1">
    <location>
        <begin position="62"/>
        <end position="207"/>
    </location>
</feature>
<dbReference type="PROSITE" id="PS51112">
    <property type="entry name" value="AMMECR1"/>
    <property type="match status" value="1"/>
</dbReference>
<dbReference type="AlphaFoldDB" id="A0A8K0KDC7"/>
<organism evidence="2 3">
    <name type="scientific">Ladona fulva</name>
    <name type="common">Scarce chaser dragonfly</name>
    <name type="synonym">Libellula fulva</name>
    <dbReference type="NCBI Taxonomy" id="123851"/>
    <lineage>
        <taxon>Eukaryota</taxon>
        <taxon>Metazoa</taxon>
        <taxon>Ecdysozoa</taxon>
        <taxon>Arthropoda</taxon>
        <taxon>Hexapoda</taxon>
        <taxon>Insecta</taxon>
        <taxon>Pterygota</taxon>
        <taxon>Palaeoptera</taxon>
        <taxon>Odonata</taxon>
        <taxon>Epiprocta</taxon>
        <taxon>Anisoptera</taxon>
        <taxon>Libelluloidea</taxon>
        <taxon>Libellulidae</taxon>
        <taxon>Ladona</taxon>
    </lineage>
</organism>
<comment type="caution">
    <text evidence="2">The sequence shown here is derived from an EMBL/GenBank/DDBJ whole genome shotgun (WGS) entry which is preliminary data.</text>
</comment>
<dbReference type="EMBL" id="KZ308684">
    <property type="protein sequence ID" value="KAG8233056.1"/>
    <property type="molecule type" value="Genomic_DNA"/>
</dbReference>
<evidence type="ECO:0000259" key="1">
    <source>
        <dbReference type="PROSITE" id="PS51112"/>
    </source>
</evidence>
<dbReference type="InterPro" id="IPR036071">
    <property type="entry name" value="AMMECR1_dom_sf"/>
</dbReference>
<dbReference type="SUPFAM" id="SSF143447">
    <property type="entry name" value="AMMECR1-like"/>
    <property type="match status" value="1"/>
</dbReference>
<dbReference type="InterPro" id="IPR023473">
    <property type="entry name" value="AMMECR1"/>
</dbReference>
<dbReference type="Pfam" id="PF01871">
    <property type="entry name" value="AMMECR1"/>
    <property type="match status" value="1"/>
</dbReference>
<gene>
    <name evidence="2" type="ORF">J437_LFUL004278</name>
</gene>
<keyword evidence="3" id="KW-1185">Reference proteome</keyword>
<dbReference type="OrthoDB" id="24630at2759"/>
<dbReference type="InterPro" id="IPR002733">
    <property type="entry name" value="AMMECR1_domain"/>
</dbReference>
<accession>A0A8K0KDC7</accession>
<reference evidence="2" key="2">
    <citation type="submission" date="2017-10" db="EMBL/GenBank/DDBJ databases">
        <title>Ladona fulva Genome sequencing and assembly.</title>
        <authorList>
            <person name="Murali S."/>
            <person name="Richards S."/>
            <person name="Bandaranaike D."/>
            <person name="Bellair M."/>
            <person name="Blankenburg K."/>
            <person name="Chao H."/>
            <person name="Dinh H."/>
            <person name="Doddapaneni H."/>
            <person name="Dugan-Rocha S."/>
            <person name="Elkadiri S."/>
            <person name="Gnanaolivu R."/>
            <person name="Hernandez B."/>
            <person name="Skinner E."/>
            <person name="Javaid M."/>
            <person name="Lee S."/>
            <person name="Li M."/>
            <person name="Ming W."/>
            <person name="Munidasa M."/>
            <person name="Muniz J."/>
            <person name="Nguyen L."/>
            <person name="Hughes D."/>
            <person name="Osuji N."/>
            <person name="Pu L.-L."/>
            <person name="Puazo M."/>
            <person name="Qu C."/>
            <person name="Quiroz J."/>
            <person name="Raj R."/>
            <person name="Weissenberger G."/>
            <person name="Xin Y."/>
            <person name="Zou X."/>
            <person name="Han Y."/>
            <person name="Worley K."/>
            <person name="Muzny D."/>
            <person name="Gibbs R."/>
        </authorList>
    </citation>
    <scope>NUCLEOTIDE SEQUENCE</scope>
    <source>
        <strain evidence="2">Sampled in the wild</strain>
    </source>
</reference>
<evidence type="ECO:0000313" key="2">
    <source>
        <dbReference type="EMBL" id="KAG8233056.1"/>
    </source>
</evidence>
<dbReference type="Gene3D" id="3.30.700.20">
    <property type="entry name" value="Hypothetical protein ph0010, domain 1"/>
    <property type="match status" value="1"/>
</dbReference>
<sequence length="207" mass="23635">MCEFCVVFIYNETDEVVVSTMSHCSEIVHLSWTSLTSHWQSPLRYLEDRQGSASQRLYRNLQCHESALWTKRICCHQIGRQAKGTSHAETDISALAKHGYATHEGFQDALNAFKDSRFSPITREEFCRLHVSVSILRHFEDGNDCLDWEVGIHGIRIEFHNEKGAKRTATYLPEVAPEQELPVLGLGPHPDNRFLAAQGRFQGLRHS</sequence>
<dbReference type="InterPro" id="IPR027485">
    <property type="entry name" value="AMMECR1_N"/>
</dbReference>
<reference evidence="2" key="1">
    <citation type="submission" date="2013-04" db="EMBL/GenBank/DDBJ databases">
        <authorList>
            <person name="Qu J."/>
            <person name="Murali S.C."/>
            <person name="Bandaranaike D."/>
            <person name="Bellair M."/>
            <person name="Blankenburg K."/>
            <person name="Chao H."/>
            <person name="Dinh H."/>
            <person name="Doddapaneni H."/>
            <person name="Downs B."/>
            <person name="Dugan-Rocha S."/>
            <person name="Elkadiri S."/>
            <person name="Gnanaolivu R.D."/>
            <person name="Hernandez B."/>
            <person name="Javaid M."/>
            <person name="Jayaseelan J.C."/>
            <person name="Lee S."/>
            <person name="Li M."/>
            <person name="Ming W."/>
            <person name="Munidasa M."/>
            <person name="Muniz J."/>
            <person name="Nguyen L."/>
            <person name="Ongeri F."/>
            <person name="Osuji N."/>
            <person name="Pu L.-L."/>
            <person name="Puazo M."/>
            <person name="Qu C."/>
            <person name="Quiroz J."/>
            <person name="Raj R."/>
            <person name="Weissenberger G."/>
            <person name="Xin Y."/>
            <person name="Zou X."/>
            <person name="Han Y."/>
            <person name="Richards S."/>
            <person name="Worley K."/>
            <person name="Muzny D."/>
            <person name="Gibbs R."/>
        </authorList>
    </citation>
    <scope>NUCLEOTIDE SEQUENCE</scope>
    <source>
        <strain evidence="2">Sampled in the wild</strain>
    </source>
</reference>
<dbReference type="PANTHER" id="PTHR13016:SF0">
    <property type="entry name" value="AMME SYNDROME CANDIDATE GENE 1 PROTEIN"/>
    <property type="match status" value="1"/>
</dbReference>
<dbReference type="PANTHER" id="PTHR13016">
    <property type="entry name" value="AMMECR1 HOMOLOG"/>
    <property type="match status" value="1"/>
</dbReference>
<proteinExistence type="predicted"/>